<feature type="region of interest" description="Disordered" evidence="1">
    <location>
        <begin position="1"/>
        <end position="87"/>
    </location>
</feature>
<dbReference type="EMBL" id="CM009754">
    <property type="protein sequence ID" value="PUZ49793.1"/>
    <property type="molecule type" value="Genomic_DNA"/>
</dbReference>
<dbReference type="Proteomes" id="UP000244336">
    <property type="component" value="Chromosome 6"/>
</dbReference>
<evidence type="ECO:0000313" key="3">
    <source>
        <dbReference type="Proteomes" id="UP000244336"/>
    </source>
</evidence>
<sequence length="87" mass="9272">MPGAAVMKTPPSGPCILPASGSGAGANARTRRRQGRSEEVGASAGRRREAGGLRGLRRPGRRRPGRRRMEGEARRPDSRTLARLLDG</sequence>
<name>A0A2T7D2N4_9POAL</name>
<evidence type="ECO:0000313" key="2">
    <source>
        <dbReference type="EMBL" id="PUZ49793.1"/>
    </source>
</evidence>
<dbReference type="AlphaFoldDB" id="A0A2T7D2N4"/>
<proteinExistence type="predicted"/>
<gene>
    <name evidence="2" type="ORF">GQ55_6G006500</name>
</gene>
<reference evidence="2 3" key="1">
    <citation type="submission" date="2018-04" db="EMBL/GenBank/DDBJ databases">
        <title>WGS assembly of Panicum hallii var. hallii HAL2.</title>
        <authorList>
            <person name="Lovell J."/>
            <person name="Jenkins J."/>
            <person name="Lowry D."/>
            <person name="Mamidi S."/>
            <person name="Sreedasyam A."/>
            <person name="Weng X."/>
            <person name="Barry K."/>
            <person name="Bonette J."/>
            <person name="Campitelli B."/>
            <person name="Daum C."/>
            <person name="Gordon S."/>
            <person name="Gould B."/>
            <person name="Lipzen A."/>
            <person name="MacQueen A."/>
            <person name="Palacio-Mejia J."/>
            <person name="Plott C."/>
            <person name="Shakirov E."/>
            <person name="Shu S."/>
            <person name="Yoshinaga Y."/>
            <person name="Zane M."/>
            <person name="Rokhsar D."/>
            <person name="Grimwood J."/>
            <person name="Schmutz J."/>
            <person name="Juenger T."/>
        </authorList>
    </citation>
    <scope>NUCLEOTIDE SEQUENCE [LARGE SCALE GENOMIC DNA]</scope>
    <source>
        <strain evidence="3">cv. HAL2</strain>
    </source>
</reference>
<accession>A0A2T7D2N4</accession>
<keyword evidence="3" id="KW-1185">Reference proteome</keyword>
<feature type="compositionally biased region" description="Basic and acidic residues" evidence="1">
    <location>
        <begin position="67"/>
        <end position="87"/>
    </location>
</feature>
<dbReference type="Gramene" id="PUZ49793">
    <property type="protein sequence ID" value="PUZ49793"/>
    <property type="gene ID" value="GQ55_6G006500"/>
</dbReference>
<feature type="compositionally biased region" description="Basic residues" evidence="1">
    <location>
        <begin position="55"/>
        <end position="66"/>
    </location>
</feature>
<protein>
    <submittedName>
        <fullName evidence="2">Uncharacterized protein</fullName>
    </submittedName>
</protein>
<evidence type="ECO:0000256" key="1">
    <source>
        <dbReference type="SAM" id="MobiDB-lite"/>
    </source>
</evidence>
<organism evidence="2 3">
    <name type="scientific">Panicum hallii var. hallii</name>
    <dbReference type="NCBI Taxonomy" id="1504633"/>
    <lineage>
        <taxon>Eukaryota</taxon>
        <taxon>Viridiplantae</taxon>
        <taxon>Streptophyta</taxon>
        <taxon>Embryophyta</taxon>
        <taxon>Tracheophyta</taxon>
        <taxon>Spermatophyta</taxon>
        <taxon>Magnoliopsida</taxon>
        <taxon>Liliopsida</taxon>
        <taxon>Poales</taxon>
        <taxon>Poaceae</taxon>
        <taxon>PACMAD clade</taxon>
        <taxon>Panicoideae</taxon>
        <taxon>Panicodae</taxon>
        <taxon>Paniceae</taxon>
        <taxon>Panicinae</taxon>
        <taxon>Panicum</taxon>
        <taxon>Panicum sect. Panicum</taxon>
    </lineage>
</organism>